<dbReference type="AlphaFoldDB" id="V7B5P2"/>
<dbReference type="STRING" id="3885.V7B5P2"/>
<organism evidence="2 3">
    <name type="scientific">Phaseolus vulgaris</name>
    <name type="common">Kidney bean</name>
    <name type="synonym">French bean</name>
    <dbReference type="NCBI Taxonomy" id="3885"/>
    <lineage>
        <taxon>Eukaryota</taxon>
        <taxon>Viridiplantae</taxon>
        <taxon>Streptophyta</taxon>
        <taxon>Embryophyta</taxon>
        <taxon>Tracheophyta</taxon>
        <taxon>Spermatophyta</taxon>
        <taxon>Magnoliopsida</taxon>
        <taxon>eudicotyledons</taxon>
        <taxon>Gunneridae</taxon>
        <taxon>Pentapetalae</taxon>
        <taxon>rosids</taxon>
        <taxon>fabids</taxon>
        <taxon>Fabales</taxon>
        <taxon>Fabaceae</taxon>
        <taxon>Papilionoideae</taxon>
        <taxon>50 kb inversion clade</taxon>
        <taxon>NPAAA clade</taxon>
        <taxon>indigoferoid/millettioid clade</taxon>
        <taxon>Phaseoleae</taxon>
        <taxon>Phaseolus</taxon>
    </lineage>
</organism>
<gene>
    <name evidence="2" type="ORF">PHAVU_008G151100g</name>
</gene>
<feature type="chain" id="PRO_5004754151" description="Cupin type-1 domain-containing protein" evidence="1">
    <location>
        <begin position="21"/>
        <end position="84"/>
    </location>
</feature>
<dbReference type="SMR" id="V7B5P2"/>
<dbReference type="Gene3D" id="2.60.120.10">
    <property type="entry name" value="Jelly Rolls"/>
    <property type="match status" value="1"/>
</dbReference>
<sequence>MKAVYFLVAILALTSSIASAYDPSPLQDFLVALNDTKNAVFVNGKLCKDPKVVKAEDFFRHVEPGNTSNPLGAQVKTINIYLLK</sequence>
<proteinExistence type="predicted"/>
<keyword evidence="1" id="KW-0732">Signal</keyword>
<dbReference type="InterPro" id="IPR014710">
    <property type="entry name" value="RmlC-like_jellyroll"/>
</dbReference>
<dbReference type="EMBL" id="CM002295">
    <property type="protein sequence ID" value="ESW12900.1"/>
    <property type="molecule type" value="Genomic_DNA"/>
</dbReference>
<evidence type="ECO:0000313" key="2">
    <source>
        <dbReference type="EMBL" id="ESW12900.1"/>
    </source>
</evidence>
<protein>
    <recommendedName>
        <fullName evidence="4">Cupin type-1 domain-containing protein</fullName>
    </recommendedName>
</protein>
<keyword evidence="3" id="KW-1185">Reference proteome</keyword>
<dbReference type="OrthoDB" id="1422629at2759"/>
<accession>V7B5P2</accession>
<dbReference type="Proteomes" id="UP000000226">
    <property type="component" value="Chromosome 8"/>
</dbReference>
<reference evidence="3" key="1">
    <citation type="journal article" date="2014" name="Nat. Genet.">
        <title>A reference genome for common bean and genome-wide analysis of dual domestications.</title>
        <authorList>
            <person name="Schmutz J."/>
            <person name="McClean P.E."/>
            <person name="Mamidi S."/>
            <person name="Wu G.A."/>
            <person name="Cannon S.B."/>
            <person name="Grimwood J."/>
            <person name="Jenkins J."/>
            <person name="Shu S."/>
            <person name="Song Q."/>
            <person name="Chavarro C."/>
            <person name="Torres-Torres M."/>
            <person name="Geffroy V."/>
            <person name="Moghaddam S.M."/>
            <person name="Gao D."/>
            <person name="Abernathy B."/>
            <person name="Barry K."/>
            <person name="Blair M."/>
            <person name="Brick M.A."/>
            <person name="Chovatia M."/>
            <person name="Gepts P."/>
            <person name="Goodstein D.M."/>
            <person name="Gonzales M."/>
            <person name="Hellsten U."/>
            <person name="Hyten D.L."/>
            <person name="Jia G."/>
            <person name="Kelly J.D."/>
            <person name="Kudrna D."/>
            <person name="Lee R."/>
            <person name="Richard M.M."/>
            <person name="Miklas P.N."/>
            <person name="Osorno J.M."/>
            <person name="Rodrigues J."/>
            <person name="Thareau V."/>
            <person name="Urrea C.A."/>
            <person name="Wang M."/>
            <person name="Yu Y."/>
            <person name="Zhang M."/>
            <person name="Wing R.A."/>
            <person name="Cregan P.B."/>
            <person name="Rokhsar D.S."/>
            <person name="Jackson S.A."/>
        </authorList>
    </citation>
    <scope>NUCLEOTIDE SEQUENCE [LARGE SCALE GENOMIC DNA]</scope>
    <source>
        <strain evidence="3">cv. G19833</strain>
    </source>
</reference>
<evidence type="ECO:0000256" key="1">
    <source>
        <dbReference type="SAM" id="SignalP"/>
    </source>
</evidence>
<feature type="signal peptide" evidence="1">
    <location>
        <begin position="1"/>
        <end position="20"/>
    </location>
</feature>
<dbReference type="Gramene" id="ESW12900">
    <property type="protein sequence ID" value="ESW12900"/>
    <property type="gene ID" value="PHAVU_008G151100g"/>
</dbReference>
<dbReference type="PANTHER" id="PTHR31238">
    <property type="entry name" value="GERMIN-LIKE PROTEIN SUBFAMILY 3 MEMBER 3"/>
    <property type="match status" value="1"/>
</dbReference>
<evidence type="ECO:0000313" key="3">
    <source>
        <dbReference type="Proteomes" id="UP000000226"/>
    </source>
</evidence>
<evidence type="ECO:0008006" key="4">
    <source>
        <dbReference type="Google" id="ProtNLM"/>
    </source>
</evidence>
<name>V7B5P2_PHAVU</name>